<dbReference type="GO" id="GO:0016020">
    <property type="term" value="C:membrane"/>
    <property type="evidence" value="ECO:0007669"/>
    <property type="project" value="InterPro"/>
</dbReference>
<evidence type="ECO:0000256" key="1">
    <source>
        <dbReference type="ARBA" id="ARBA00022679"/>
    </source>
</evidence>
<dbReference type="InterPro" id="IPR051471">
    <property type="entry name" value="Bacterial_PTS_sugar_comp"/>
</dbReference>
<reference evidence="4" key="1">
    <citation type="submission" date="2016-10" db="EMBL/GenBank/DDBJ databases">
        <authorList>
            <person name="Varghese N."/>
            <person name="Submissions S."/>
        </authorList>
    </citation>
    <scope>NUCLEOTIDE SEQUENCE [LARGE SCALE GENOMIC DNA]</scope>
    <source>
        <strain evidence="4">NLAE-zl-G277</strain>
    </source>
</reference>
<dbReference type="EMBL" id="FOIM01000007">
    <property type="protein sequence ID" value="SET48884.1"/>
    <property type="molecule type" value="Genomic_DNA"/>
</dbReference>
<feature type="domain" description="PTS EIIA type-4" evidence="2">
    <location>
        <begin position="1"/>
        <end position="120"/>
    </location>
</feature>
<dbReference type="RefSeq" id="WP_092362450.1">
    <property type="nucleotide sequence ID" value="NZ_CATZMQ010000022.1"/>
</dbReference>
<keyword evidence="4" id="KW-1185">Reference proteome</keyword>
<dbReference type="GeneID" id="93280470"/>
<organism evidence="3 4">
    <name type="scientific">Enterocloster lavalensis</name>
    <dbReference type="NCBI Taxonomy" id="460384"/>
    <lineage>
        <taxon>Bacteria</taxon>
        <taxon>Bacillati</taxon>
        <taxon>Bacillota</taxon>
        <taxon>Clostridia</taxon>
        <taxon>Lachnospirales</taxon>
        <taxon>Lachnospiraceae</taxon>
        <taxon>Enterocloster</taxon>
    </lineage>
</organism>
<dbReference type="PANTHER" id="PTHR33799:SF1">
    <property type="entry name" value="PTS SYSTEM MANNOSE-SPECIFIC EIIAB COMPONENT-RELATED"/>
    <property type="match status" value="1"/>
</dbReference>
<dbReference type="Gene3D" id="3.40.50.510">
    <property type="entry name" value="Phosphotransferase system, mannose-type IIA component"/>
    <property type="match status" value="1"/>
</dbReference>
<accession>A0A1I0ETM9</accession>
<proteinExistence type="predicted"/>
<dbReference type="InterPro" id="IPR036662">
    <property type="entry name" value="PTS_EIIA_man-typ_sf"/>
</dbReference>
<gene>
    <name evidence="3" type="ORF">SAMN05216313_10740</name>
</gene>
<evidence type="ECO:0000313" key="4">
    <source>
        <dbReference type="Proteomes" id="UP000198508"/>
    </source>
</evidence>
<dbReference type="GO" id="GO:0009401">
    <property type="term" value="P:phosphoenolpyruvate-dependent sugar phosphotransferase system"/>
    <property type="evidence" value="ECO:0007669"/>
    <property type="project" value="InterPro"/>
</dbReference>
<protein>
    <submittedName>
        <fullName evidence="3">PTS system, mannose-specific IIA component</fullName>
    </submittedName>
</protein>
<dbReference type="InterPro" id="IPR004701">
    <property type="entry name" value="PTS_EIIA_man-typ"/>
</dbReference>
<dbReference type="PROSITE" id="PS51096">
    <property type="entry name" value="PTS_EIIA_TYPE_4"/>
    <property type="match status" value="1"/>
</dbReference>
<sequence length="138" mass="15300">MVQFFLSSHGHLASGLKSSVGVLLGGCDRLTVFDAYVDERSLEDALNAFYQKVGRDDQVILLSDMYGGSVNSIMYTFLNRPNTTLIAGVNLALVIGLVIQDRELTREEIEDVVRQSREAIQIVELDNAEQSEGDEDLF</sequence>
<dbReference type="Pfam" id="PF03610">
    <property type="entry name" value="EIIA-man"/>
    <property type="match status" value="1"/>
</dbReference>
<keyword evidence="1" id="KW-0808">Transferase</keyword>
<name>A0A1I0ETM9_9FIRM</name>
<dbReference type="PANTHER" id="PTHR33799">
    <property type="entry name" value="PTS PERMEASE-RELATED-RELATED"/>
    <property type="match status" value="1"/>
</dbReference>
<dbReference type="Proteomes" id="UP000198508">
    <property type="component" value="Unassembled WGS sequence"/>
</dbReference>
<dbReference type="AlphaFoldDB" id="A0A1I0ETM9"/>
<evidence type="ECO:0000313" key="3">
    <source>
        <dbReference type="EMBL" id="SET48884.1"/>
    </source>
</evidence>
<dbReference type="GO" id="GO:0016740">
    <property type="term" value="F:transferase activity"/>
    <property type="evidence" value="ECO:0007669"/>
    <property type="project" value="UniProtKB-KW"/>
</dbReference>
<dbReference type="STRING" id="460384.SAMN05216313_10740"/>
<dbReference type="SUPFAM" id="SSF53062">
    <property type="entry name" value="PTS system fructose IIA component-like"/>
    <property type="match status" value="1"/>
</dbReference>
<evidence type="ECO:0000259" key="2">
    <source>
        <dbReference type="PROSITE" id="PS51096"/>
    </source>
</evidence>